<dbReference type="EMBL" id="CP107716">
    <property type="protein sequence ID" value="UYQ73887.1"/>
    <property type="molecule type" value="Genomic_DNA"/>
</dbReference>
<dbReference type="InterPro" id="IPR012318">
    <property type="entry name" value="HTH_CRP"/>
</dbReference>
<evidence type="ECO:0000313" key="5">
    <source>
        <dbReference type="EMBL" id="UYQ73887.1"/>
    </source>
</evidence>
<dbReference type="Pfam" id="PF13545">
    <property type="entry name" value="HTH_Crp_2"/>
    <property type="match status" value="1"/>
</dbReference>
<organism evidence="5 6">
    <name type="scientific">Pelagibacterium flavum</name>
    <dbReference type="NCBI Taxonomy" id="2984530"/>
    <lineage>
        <taxon>Bacteria</taxon>
        <taxon>Pseudomonadati</taxon>
        <taxon>Pseudomonadota</taxon>
        <taxon>Alphaproteobacteria</taxon>
        <taxon>Hyphomicrobiales</taxon>
        <taxon>Devosiaceae</taxon>
        <taxon>Pelagibacterium</taxon>
    </lineage>
</organism>
<gene>
    <name evidence="5" type="ORF">OF122_09055</name>
</gene>
<dbReference type="Gene3D" id="2.60.120.10">
    <property type="entry name" value="Jelly Rolls"/>
    <property type="match status" value="1"/>
</dbReference>
<accession>A0ABY6IWY6</accession>
<evidence type="ECO:0000256" key="3">
    <source>
        <dbReference type="ARBA" id="ARBA00023163"/>
    </source>
</evidence>
<dbReference type="PROSITE" id="PS51063">
    <property type="entry name" value="HTH_CRP_2"/>
    <property type="match status" value="1"/>
</dbReference>
<dbReference type="Gene3D" id="1.10.10.10">
    <property type="entry name" value="Winged helix-like DNA-binding domain superfamily/Winged helix DNA-binding domain"/>
    <property type="match status" value="1"/>
</dbReference>
<proteinExistence type="predicted"/>
<keyword evidence="2" id="KW-0238">DNA-binding</keyword>
<dbReference type="Pfam" id="PF00027">
    <property type="entry name" value="cNMP_binding"/>
    <property type="match status" value="1"/>
</dbReference>
<evidence type="ECO:0000313" key="6">
    <source>
        <dbReference type="Proteomes" id="UP001163882"/>
    </source>
</evidence>
<dbReference type="SUPFAM" id="SSF51206">
    <property type="entry name" value="cAMP-binding domain-like"/>
    <property type="match status" value="1"/>
</dbReference>
<dbReference type="InterPro" id="IPR036390">
    <property type="entry name" value="WH_DNA-bd_sf"/>
</dbReference>
<keyword evidence="6" id="KW-1185">Reference proteome</keyword>
<dbReference type="InterPro" id="IPR000595">
    <property type="entry name" value="cNMP-bd_dom"/>
</dbReference>
<evidence type="ECO:0000256" key="1">
    <source>
        <dbReference type="ARBA" id="ARBA00023015"/>
    </source>
</evidence>
<keyword evidence="1" id="KW-0805">Transcription regulation</keyword>
<dbReference type="InterPro" id="IPR036388">
    <property type="entry name" value="WH-like_DNA-bd_sf"/>
</dbReference>
<dbReference type="InterPro" id="IPR014710">
    <property type="entry name" value="RmlC-like_jellyroll"/>
</dbReference>
<dbReference type="InterPro" id="IPR018490">
    <property type="entry name" value="cNMP-bd_dom_sf"/>
</dbReference>
<keyword evidence="3" id="KW-0804">Transcription</keyword>
<dbReference type="PRINTS" id="PR00034">
    <property type="entry name" value="HTHCRP"/>
</dbReference>
<dbReference type="SMART" id="SM00419">
    <property type="entry name" value="HTH_CRP"/>
    <property type="match status" value="1"/>
</dbReference>
<dbReference type="Proteomes" id="UP001163882">
    <property type="component" value="Chromosome"/>
</dbReference>
<dbReference type="CDD" id="cd00038">
    <property type="entry name" value="CAP_ED"/>
    <property type="match status" value="1"/>
</dbReference>
<dbReference type="SUPFAM" id="SSF46785">
    <property type="entry name" value="Winged helix' DNA-binding domain"/>
    <property type="match status" value="1"/>
</dbReference>
<protein>
    <submittedName>
        <fullName evidence="5">Crp/Fnr family transcriptional regulator</fullName>
    </submittedName>
</protein>
<feature type="domain" description="HTH crp-type" evidence="4">
    <location>
        <begin position="145"/>
        <end position="219"/>
    </location>
</feature>
<reference evidence="5" key="1">
    <citation type="submission" date="2022-10" db="EMBL/GenBank/DDBJ databases">
        <title>YIM 151497 complete genome.</title>
        <authorList>
            <person name="Chen X."/>
        </authorList>
    </citation>
    <scope>NUCLEOTIDE SEQUENCE</scope>
    <source>
        <strain evidence="5">YIM 151497</strain>
    </source>
</reference>
<evidence type="ECO:0000259" key="4">
    <source>
        <dbReference type="PROSITE" id="PS51063"/>
    </source>
</evidence>
<evidence type="ECO:0000256" key="2">
    <source>
        <dbReference type="ARBA" id="ARBA00023125"/>
    </source>
</evidence>
<name>A0ABY6IWY6_9HYPH</name>
<sequence>MTELLLARLESHMPLEPADRAGLLALPAQSRQFSARSSTLTGKLIDNHVHVIDEGFACRYRDLPDGRRQILSILVPGDIIDLRQFVLGGTQPLLAALSPLSMSAIPNEKLLKLLETSPRATRALWSTTLVEESISREWLVSIGKRSALERVAHLLCEVYLRLAAVARTTGPRFPLPLTQSELADVLGLSTVHVNRTLQELRKSGLITFQSGMVELFDFDALATLGLFSPGYLHLRDPGKIKPVPA</sequence>
<dbReference type="RefSeq" id="WP_264227444.1">
    <property type="nucleotide sequence ID" value="NZ_CP107716.1"/>
</dbReference>